<feature type="region of interest" description="Disordered" evidence="1">
    <location>
        <begin position="1"/>
        <end position="206"/>
    </location>
</feature>
<reference evidence="2 3" key="1">
    <citation type="journal article" date="2023" name="Plants (Basel)">
        <title>Bridging the Gap: Combining Genomics and Transcriptomics Approaches to Understand Stylosanthes scabra, an Orphan Legume from the Brazilian Caatinga.</title>
        <authorList>
            <person name="Ferreira-Neto J.R.C."/>
            <person name="da Silva M.D."/>
            <person name="Binneck E."/>
            <person name="de Melo N.F."/>
            <person name="da Silva R.H."/>
            <person name="de Melo A.L.T.M."/>
            <person name="Pandolfi V."/>
            <person name="Bustamante F.O."/>
            <person name="Brasileiro-Vidal A.C."/>
            <person name="Benko-Iseppon A.M."/>
        </authorList>
    </citation>
    <scope>NUCLEOTIDE SEQUENCE [LARGE SCALE GENOMIC DNA]</scope>
    <source>
        <tissue evidence="2">Leaves</tissue>
    </source>
</reference>
<evidence type="ECO:0000256" key="1">
    <source>
        <dbReference type="SAM" id="MobiDB-lite"/>
    </source>
</evidence>
<sequence length="206" mass="23007">MLELYEQNRMPPSNEVKGSTGGGAANQPTTKAPTSNDEPATTNSNSQSSRPESSKPASSKPAFDSSAVNHGGRPISNHGRSSDYGNSEMKHMMEDDAKGNQHPEWESLSHKEISHEGQDIGRSRSDNGDKDDHREDKVKAALEKRRKALGHITKKMDFMDDDDLIEKELEEGIELAPQTEKNKQERRQSWSKPSDRSDYDNVHGRH</sequence>
<organism evidence="2 3">
    <name type="scientific">Stylosanthes scabra</name>
    <dbReference type="NCBI Taxonomy" id="79078"/>
    <lineage>
        <taxon>Eukaryota</taxon>
        <taxon>Viridiplantae</taxon>
        <taxon>Streptophyta</taxon>
        <taxon>Embryophyta</taxon>
        <taxon>Tracheophyta</taxon>
        <taxon>Spermatophyta</taxon>
        <taxon>Magnoliopsida</taxon>
        <taxon>eudicotyledons</taxon>
        <taxon>Gunneridae</taxon>
        <taxon>Pentapetalae</taxon>
        <taxon>rosids</taxon>
        <taxon>fabids</taxon>
        <taxon>Fabales</taxon>
        <taxon>Fabaceae</taxon>
        <taxon>Papilionoideae</taxon>
        <taxon>50 kb inversion clade</taxon>
        <taxon>dalbergioids sensu lato</taxon>
        <taxon>Dalbergieae</taxon>
        <taxon>Pterocarpus clade</taxon>
        <taxon>Stylosanthes</taxon>
    </lineage>
</organism>
<evidence type="ECO:0000313" key="2">
    <source>
        <dbReference type="EMBL" id="MED6110992.1"/>
    </source>
</evidence>
<keyword evidence="3" id="KW-1185">Reference proteome</keyword>
<gene>
    <name evidence="2" type="ORF">PIB30_048201</name>
</gene>
<comment type="caution">
    <text evidence="2">The sequence shown here is derived from an EMBL/GenBank/DDBJ whole genome shotgun (WGS) entry which is preliminary data.</text>
</comment>
<proteinExistence type="predicted"/>
<dbReference type="Proteomes" id="UP001341840">
    <property type="component" value="Unassembled WGS sequence"/>
</dbReference>
<accession>A0ABU6QGV7</accession>
<feature type="compositionally biased region" description="Acidic residues" evidence="1">
    <location>
        <begin position="159"/>
        <end position="173"/>
    </location>
</feature>
<name>A0ABU6QGV7_9FABA</name>
<feature type="compositionally biased region" description="Basic and acidic residues" evidence="1">
    <location>
        <begin position="88"/>
        <end position="143"/>
    </location>
</feature>
<feature type="compositionally biased region" description="Polar residues" evidence="1">
    <location>
        <begin position="26"/>
        <end position="43"/>
    </location>
</feature>
<feature type="compositionally biased region" description="Low complexity" evidence="1">
    <location>
        <begin position="44"/>
        <end position="67"/>
    </location>
</feature>
<feature type="compositionally biased region" description="Basic residues" evidence="1">
    <location>
        <begin position="144"/>
        <end position="153"/>
    </location>
</feature>
<protein>
    <submittedName>
        <fullName evidence="2">Uncharacterized protein</fullName>
    </submittedName>
</protein>
<dbReference type="EMBL" id="JASCZI010000314">
    <property type="protein sequence ID" value="MED6110992.1"/>
    <property type="molecule type" value="Genomic_DNA"/>
</dbReference>
<feature type="compositionally biased region" description="Basic and acidic residues" evidence="1">
    <location>
        <begin position="180"/>
        <end position="206"/>
    </location>
</feature>
<evidence type="ECO:0000313" key="3">
    <source>
        <dbReference type="Proteomes" id="UP001341840"/>
    </source>
</evidence>